<dbReference type="InterPro" id="IPR036390">
    <property type="entry name" value="WH_DNA-bd_sf"/>
</dbReference>
<dbReference type="InterPro" id="IPR011991">
    <property type="entry name" value="ArsR-like_HTH"/>
</dbReference>
<dbReference type="InterPro" id="IPR014757">
    <property type="entry name" value="Tscrpt_reg_IclR_C"/>
</dbReference>
<dbReference type="Pfam" id="PF01614">
    <property type="entry name" value="IclR_C"/>
    <property type="match status" value="2"/>
</dbReference>
<evidence type="ECO:0000256" key="3">
    <source>
        <dbReference type="ARBA" id="ARBA00023163"/>
    </source>
</evidence>
<evidence type="ECO:0000313" key="9">
    <source>
        <dbReference type="Proteomes" id="UP000595221"/>
    </source>
</evidence>
<dbReference type="PANTHER" id="PTHR30136:SF24">
    <property type="entry name" value="HTH-TYPE TRANSCRIPTIONAL REPRESSOR ALLR"/>
    <property type="match status" value="1"/>
</dbReference>
<name>A0A1S2MXX2_9MICC</name>
<dbReference type="InterPro" id="IPR029016">
    <property type="entry name" value="GAF-like_dom_sf"/>
</dbReference>
<keyword evidence="1" id="KW-0805">Transcription regulation</keyword>
<feature type="domain" description="HTH iclR-type" evidence="4">
    <location>
        <begin position="13"/>
        <end position="71"/>
    </location>
</feature>
<dbReference type="GO" id="GO:0003677">
    <property type="term" value="F:DNA binding"/>
    <property type="evidence" value="ECO:0007669"/>
    <property type="project" value="UniProtKB-KW"/>
</dbReference>
<protein>
    <submittedName>
        <fullName evidence="7">IclR family transcriptional regulator</fullName>
    </submittedName>
</protein>
<sequence length="236" mass="25515">MAEQTYGEQKSTGSAIWRILRVISTNRHMSVTEIAAEVGLHKSSVSRALNNLRAEGMVAWDEQTQRYRLGLGMITLAGAALADRDLVGLARPILEALAEDTQESTALMAWDGHRAICVSQVSSPQPVKHSCALGESFDSDFSASVQVFRAWADDAQNAGRWREVRERGWSLNDGATSEQETSLAAPIWDAAGLSGALLVSAPSYRTGPERIVELGQLLTSSAADITRLTGGIPRHR</sequence>
<evidence type="ECO:0000259" key="4">
    <source>
        <dbReference type="PROSITE" id="PS51077"/>
    </source>
</evidence>
<dbReference type="PROSITE" id="PS51077">
    <property type="entry name" value="HTH_ICLR"/>
    <property type="match status" value="1"/>
</dbReference>
<dbReference type="RefSeq" id="WP_075515415.1">
    <property type="nucleotide sequence ID" value="NZ_CP066078.1"/>
</dbReference>
<dbReference type="PANTHER" id="PTHR30136">
    <property type="entry name" value="HELIX-TURN-HELIX TRANSCRIPTIONAL REGULATOR, ICLR FAMILY"/>
    <property type="match status" value="1"/>
</dbReference>
<dbReference type="InterPro" id="IPR050707">
    <property type="entry name" value="HTH_MetabolicPath_Reg"/>
</dbReference>
<evidence type="ECO:0000313" key="8">
    <source>
        <dbReference type="Proteomes" id="UP000179540"/>
    </source>
</evidence>
<gene>
    <name evidence="6" type="ORF">BK826_09550</name>
    <name evidence="7" type="ORF">I6H58_04035</name>
</gene>
<dbReference type="SUPFAM" id="SSF55781">
    <property type="entry name" value="GAF domain-like"/>
    <property type="match status" value="1"/>
</dbReference>
<dbReference type="SMART" id="SM00346">
    <property type="entry name" value="HTH_ICLR"/>
    <property type="match status" value="1"/>
</dbReference>
<dbReference type="Pfam" id="PF09339">
    <property type="entry name" value="HTH_IclR"/>
    <property type="match status" value="1"/>
</dbReference>
<keyword evidence="3" id="KW-0804">Transcription</keyword>
<evidence type="ECO:0000313" key="6">
    <source>
        <dbReference type="EMBL" id="OIJ35038.1"/>
    </source>
</evidence>
<dbReference type="PROSITE" id="PS51078">
    <property type="entry name" value="ICLR_ED"/>
    <property type="match status" value="1"/>
</dbReference>
<dbReference type="GO" id="GO:0003700">
    <property type="term" value="F:DNA-binding transcription factor activity"/>
    <property type="evidence" value="ECO:0007669"/>
    <property type="project" value="TreeGrafter"/>
</dbReference>
<proteinExistence type="predicted"/>
<dbReference type="SUPFAM" id="SSF46785">
    <property type="entry name" value="Winged helix' DNA-binding domain"/>
    <property type="match status" value="1"/>
</dbReference>
<dbReference type="CDD" id="cd00090">
    <property type="entry name" value="HTH_ARSR"/>
    <property type="match status" value="1"/>
</dbReference>
<reference evidence="7 9" key="2">
    <citation type="submission" date="2020-12" db="EMBL/GenBank/DDBJ databases">
        <title>FDA dAtabase for Regulatory Grade micrObial Sequences (FDA-ARGOS): Supporting development and validation of Infectious Disease Dx tests.</title>
        <authorList>
            <person name="Sproer C."/>
            <person name="Gronow S."/>
            <person name="Severitt S."/>
            <person name="Schroder I."/>
            <person name="Tallon L."/>
            <person name="Sadzewicz L."/>
            <person name="Zhao X."/>
            <person name="Boylan J."/>
            <person name="Ott S."/>
            <person name="Bowen H."/>
            <person name="Vavikolanu K."/>
            <person name="Mehta A."/>
            <person name="Aluvathingal J."/>
            <person name="Nadendla S."/>
            <person name="Lowell S."/>
            <person name="Myers T."/>
            <person name="Yan Y."/>
            <person name="Sichtig H."/>
        </authorList>
    </citation>
    <scope>NUCLEOTIDE SEQUENCE [LARGE SCALE GENOMIC DNA]</scope>
    <source>
        <strain evidence="7 9">FDAARGOS_1001</strain>
    </source>
</reference>
<accession>A0A1S2MXX2</accession>
<keyword evidence="2" id="KW-0238">DNA-binding</keyword>
<organism evidence="6 8">
    <name type="scientific">Rothia kristinae</name>
    <dbReference type="NCBI Taxonomy" id="37923"/>
    <lineage>
        <taxon>Bacteria</taxon>
        <taxon>Bacillati</taxon>
        <taxon>Actinomycetota</taxon>
        <taxon>Actinomycetes</taxon>
        <taxon>Micrococcales</taxon>
        <taxon>Micrococcaceae</taxon>
        <taxon>Rothia</taxon>
    </lineage>
</organism>
<evidence type="ECO:0000256" key="2">
    <source>
        <dbReference type="ARBA" id="ARBA00023125"/>
    </source>
</evidence>
<dbReference type="Proteomes" id="UP000595221">
    <property type="component" value="Chromosome"/>
</dbReference>
<dbReference type="Gene3D" id="3.30.450.40">
    <property type="match status" value="2"/>
</dbReference>
<evidence type="ECO:0000259" key="5">
    <source>
        <dbReference type="PROSITE" id="PS51078"/>
    </source>
</evidence>
<dbReference type="EMBL" id="MODZ01000013">
    <property type="protein sequence ID" value="OIJ35038.1"/>
    <property type="molecule type" value="Genomic_DNA"/>
</dbReference>
<dbReference type="InterPro" id="IPR005471">
    <property type="entry name" value="Tscrpt_reg_IclR_N"/>
</dbReference>
<dbReference type="GO" id="GO:0045892">
    <property type="term" value="P:negative regulation of DNA-templated transcription"/>
    <property type="evidence" value="ECO:0007669"/>
    <property type="project" value="TreeGrafter"/>
</dbReference>
<dbReference type="InterPro" id="IPR036388">
    <property type="entry name" value="WH-like_DNA-bd_sf"/>
</dbReference>
<dbReference type="EMBL" id="CP066078">
    <property type="protein sequence ID" value="QQC60118.1"/>
    <property type="molecule type" value="Genomic_DNA"/>
</dbReference>
<dbReference type="AlphaFoldDB" id="A0A1S2MXX2"/>
<feature type="domain" description="IclR-ED" evidence="5">
    <location>
        <begin position="72"/>
        <end position="231"/>
    </location>
</feature>
<reference evidence="6 8" key="1">
    <citation type="submission" date="2016-10" db="EMBL/GenBank/DDBJ databases">
        <title>Draft genome sequence of strain LCT isolated from the Shenzhou X spacecraft of China.</title>
        <authorList>
            <person name="Huang B."/>
        </authorList>
    </citation>
    <scope>NUCLEOTIDE SEQUENCE [LARGE SCALE GENOMIC DNA]</scope>
    <source>
        <strain evidence="6 8">LCT-H5</strain>
    </source>
</reference>
<dbReference type="Gene3D" id="1.10.10.10">
    <property type="entry name" value="Winged helix-like DNA-binding domain superfamily/Winged helix DNA-binding domain"/>
    <property type="match status" value="1"/>
</dbReference>
<evidence type="ECO:0000313" key="7">
    <source>
        <dbReference type="EMBL" id="QQC60118.1"/>
    </source>
</evidence>
<dbReference type="Proteomes" id="UP000179540">
    <property type="component" value="Unassembled WGS sequence"/>
</dbReference>
<evidence type="ECO:0000256" key="1">
    <source>
        <dbReference type="ARBA" id="ARBA00023015"/>
    </source>
</evidence>